<evidence type="ECO:0000256" key="8">
    <source>
        <dbReference type="ARBA" id="ARBA00032707"/>
    </source>
</evidence>
<feature type="transmembrane region" description="Helical" evidence="10">
    <location>
        <begin position="60"/>
        <end position="80"/>
    </location>
</feature>
<feature type="transmembrane region" description="Helical" evidence="10">
    <location>
        <begin position="113"/>
        <end position="136"/>
    </location>
</feature>
<dbReference type="EC" id="3.6.1.27" evidence="2"/>
<dbReference type="PATRIC" id="fig|267850.7.peg.2614"/>
<keyword evidence="7 10" id="KW-0472">Membrane</keyword>
<evidence type="ECO:0000256" key="7">
    <source>
        <dbReference type="ARBA" id="ARBA00023136"/>
    </source>
</evidence>
<dbReference type="InterPro" id="IPR000326">
    <property type="entry name" value="PAP2/HPO"/>
</dbReference>
<gene>
    <name evidence="12" type="ORF">ADINL_2660</name>
</gene>
<evidence type="ECO:0000256" key="10">
    <source>
        <dbReference type="SAM" id="Phobius"/>
    </source>
</evidence>
<dbReference type="EMBL" id="JMSZ01000034">
    <property type="protein sequence ID" value="KDE38874.1"/>
    <property type="molecule type" value="Genomic_DNA"/>
</dbReference>
<evidence type="ECO:0000256" key="1">
    <source>
        <dbReference type="ARBA" id="ARBA00004651"/>
    </source>
</evidence>
<feature type="transmembrane region" description="Helical" evidence="10">
    <location>
        <begin position="34"/>
        <end position="54"/>
    </location>
</feature>
<dbReference type="SMART" id="SM00014">
    <property type="entry name" value="acidPPc"/>
    <property type="match status" value="1"/>
</dbReference>
<dbReference type="PANTHER" id="PTHR14969">
    <property type="entry name" value="SPHINGOSINE-1-PHOSPHATE PHOSPHOHYDROLASE"/>
    <property type="match status" value="1"/>
</dbReference>
<dbReference type="PANTHER" id="PTHR14969:SF62">
    <property type="entry name" value="DECAPRENYLPHOSPHORYL-5-PHOSPHORIBOSE PHOSPHATASE RV3807C-RELATED"/>
    <property type="match status" value="1"/>
</dbReference>
<dbReference type="STRING" id="267850.ADINL_2660"/>
<dbReference type="GO" id="GO:0050380">
    <property type="term" value="F:undecaprenyl-diphosphatase activity"/>
    <property type="evidence" value="ECO:0007669"/>
    <property type="project" value="UniProtKB-EC"/>
</dbReference>
<name>A0A063XZH6_9GAMM</name>
<protein>
    <recommendedName>
        <fullName evidence="2">undecaprenyl-diphosphate phosphatase</fullName>
        <ecNumber evidence="2">3.6.1.27</ecNumber>
    </recommendedName>
    <alternativeName>
        <fullName evidence="8">Undecaprenyl pyrophosphate phosphatase</fullName>
    </alternativeName>
</protein>
<sequence>MHHALEKLCAADTRVFFWFNGYRIFRPVELFSRWVSRCGDGYLYGLVGILLWWLEPLQGKVFLLAGLLAFALELPVYLLLKNSIQRDRPCHRLSQIDALIHPSDRFSFPSGHAAAAFVFATLVTACYPAMAWWVYSLAGLIGLSRVLLGVHYPADILAGALLGYCCALPALWYVGL</sequence>
<evidence type="ECO:0000256" key="9">
    <source>
        <dbReference type="ARBA" id="ARBA00047594"/>
    </source>
</evidence>
<feature type="transmembrane region" description="Helical" evidence="10">
    <location>
        <begin position="156"/>
        <end position="174"/>
    </location>
</feature>
<proteinExistence type="predicted"/>
<evidence type="ECO:0000256" key="6">
    <source>
        <dbReference type="ARBA" id="ARBA00022989"/>
    </source>
</evidence>
<evidence type="ECO:0000256" key="5">
    <source>
        <dbReference type="ARBA" id="ARBA00022801"/>
    </source>
</evidence>
<evidence type="ECO:0000256" key="3">
    <source>
        <dbReference type="ARBA" id="ARBA00022475"/>
    </source>
</evidence>
<evidence type="ECO:0000313" key="12">
    <source>
        <dbReference type="EMBL" id="KDE38874.1"/>
    </source>
</evidence>
<comment type="subcellular location">
    <subcellularLocation>
        <location evidence="1">Cell membrane</location>
        <topology evidence="1">Multi-pass membrane protein</topology>
    </subcellularLocation>
</comment>
<keyword evidence="6 10" id="KW-1133">Transmembrane helix</keyword>
<evidence type="ECO:0000313" key="13">
    <source>
        <dbReference type="Proteomes" id="UP000027318"/>
    </source>
</evidence>
<keyword evidence="3" id="KW-1003">Cell membrane</keyword>
<dbReference type="GO" id="GO:0005886">
    <property type="term" value="C:plasma membrane"/>
    <property type="evidence" value="ECO:0007669"/>
    <property type="project" value="UniProtKB-SubCell"/>
</dbReference>
<feature type="domain" description="Phosphatidic acid phosphatase type 2/haloperoxidase" evidence="11">
    <location>
        <begin position="62"/>
        <end position="171"/>
    </location>
</feature>
<evidence type="ECO:0000256" key="2">
    <source>
        <dbReference type="ARBA" id="ARBA00012374"/>
    </source>
</evidence>
<dbReference type="RefSeq" id="WP_152547687.1">
    <property type="nucleotide sequence ID" value="NZ_JMSZ01000034.1"/>
</dbReference>
<evidence type="ECO:0000256" key="4">
    <source>
        <dbReference type="ARBA" id="ARBA00022692"/>
    </source>
</evidence>
<dbReference type="AlphaFoldDB" id="A0A063XZH6"/>
<comment type="caution">
    <text evidence="12">The sequence shown here is derived from an EMBL/GenBank/DDBJ whole genome shotgun (WGS) entry which is preliminary data.</text>
</comment>
<dbReference type="Gene3D" id="1.20.144.10">
    <property type="entry name" value="Phosphatidic acid phosphatase type 2/haloperoxidase"/>
    <property type="match status" value="1"/>
</dbReference>
<keyword evidence="4 10" id="KW-0812">Transmembrane</keyword>
<evidence type="ECO:0000259" key="11">
    <source>
        <dbReference type="SMART" id="SM00014"/>
    </source>
</evidence>
<keyword evidence="5" id="KW-0378">Hydrolase</keyword>
<dbReference type="OrthoDB" id="9780507at2"/>
<keyword evidence="13" id="KW-1185">Reference proteome</keyword>
<dbReference type="SUPFAM" id="SSF48317">
    <property type="entry name" value="Acid phosphatase/Vanadium-dependent haloperoxidase"/>
    <property type="match status" value="1"/>
</dbReference>
<dbReference type="Proteomes" id="UP000027318">
    <property type="component" value="Unassembled WGS sequence"/>
</dbReference>
<dbReference type="Pfam" id="PF01569">
    <property type="entry name" value="PAP2"/>
    <property type="match status" value="1"/>
</dbReference>
<comment type="catalytic activity">
    <reaction evidence="9">
        <text>di-trans,octa-cis-undecaprenyl diphosphate + H2O = di-trans,octa-cis-undecaprenyl phosphate + phosphate + H(+)</text>
        <dbReference type="Rhea" id="RHEA:28094"/>
        <dbReference type="ChEBI" id="CHEBI:15377"/>
        <dbReference type="ChEBI" id="CHEBI:15378"/>
        <dbReference type="ChEBI" id="CHEBI:43474"/>
        <dbReference type="ChEBI" id="CHEBI:58405"/>
        <dbReference type="ChEBI" id="CHEBI:60392"/>
        <dbReference type="EC" id="3.6.1.27"/>
    </reaction>
</comment>
<reference evidence="12 13" key="1">
    <citation type="journal article" date="2005" name="Int. J. Syst. Evol. Microbiol.">
        <title>Nitrincola lacisaponensis gen. nov., sp. nov., a novel alkaliphilic bacterium isolated from an alkaline, saline lake.</title>
        <authorList>
            <person name="Dimitriu P.A."/>
            <person name="Shukla S.K."/>
            <person name="Conradt J."/>
            <person name="Marquez M.C."/>
            <person name="Ventosa A."/>
            <person name="Maglia A."/>
            <person name="Peyton B.M."/>
            <person name="Pinkart H.C."/>
            <person name="Mormile M.R."/>
        </authorList>
    </citation>
    <scope>NUCLEOTIDE SEQUENCE [LARGE SCALE GENOMIC DNA]</scope>
    <source>
        <strain evidence="12 13">4CA</strain>
    </source>
</reference>
<accession>A0A063XZH6</accession>
<organism evidence="12 13">
    <name type="scientific">Nitrincola lacisaponensis</name>
    <dbReference type="NCBI Taxonomy" id="267850"/>
    <lineage>
        <taxon>Bacteria</taxon>
        <taxon>Pseudomonadati</taxon>
        <taxon>Pseudomonadota</taxon>
        <taxon>Gammaproteobacteria</taxon>
        <taxon>Oceanospirillales</taxon>
        <taxon>Oceanospirillaceae</taxon>
        <taxon>Nitrincola</taxon>
    </lineage>
</organism>
<dbReference type="InterPro" id="IPR036938">
    <property type="entry name" value="PAP2/HPO_sf"/>
</dbReference>